<dbReference type="Proteomes" id="UP001162164">
    <property type="component" value="Unassembled WGS sequence"/>
</dbReference>
<evidence type="ECO:0000256" key="4">
    <source>
        <dbReference type="SAM" id="Coils"/>
    </source>
</evidence>
<keyword evidence="2 4" id="KW-0175">Coiled coil</keyword>
<organism evidence="6 7">
    <name type="scientific">Molorchus minor</name>
    <dbReference type="NCBI Taxonomy" id="1323400"/>
    <lineage>
        <taxon>Eukaryota</taxon>
        <taxon>Metazoa</taxon>
        <taxon>Ecdysozoa</taxon>
        <taxon>Arthropoda</taxon>
        <taxon>Hexapoda</taxon>
        <taxon>Insecta</taxon>
        <taxon>Pterygota</taxon>
        <taxon>Neoptera</taxon>
        <taxon>Endopterygota</taxon>
        <taxon>Coleoptera</taxon>
        <taxon>Polyphaga</taxon>
        <taxon>Cucujiformia</taxon>
        <taxon>Chrysomeloidea</taxon>
        <taxon>Cerambycidae</taxon>
        <taxon>Lamiinae</taxon>
        <taxon>Monochamini</taxon>
        <taxon>Molorchus</taxon>
    </lineage>
</organism>
<evidence type="ECO:0000256" key="3">
    <source>
        <dbReference type="ARBA" id="ARBA00023242"/>
    </source>
</evidence>
<keyword evidence="7" id="KW-1185">Reference proteome</keyword>
<evidence type="ECO:0000259" key="5">
    <source>
        <dbReference type="Pfam" id="PF25785"/>
    </source>
</evidence>
<feature type="coiled-coil region" evidence="4">
    <location>
        <begin position="77"/>
        <end position="132"/>
    </location>
</feature>
<dbReference type="Pfam" id="PF25785">
    <property type="entry name" value="TPR"/>
    <property type="match status" value="1"/>
</dbReference>
<evidence type="ECO:0000313" key="7">
    <source>
        <dbReference type="Proteomes" id="UP001162164"/>
    </source>
</evidence>
<keyword evidence="3" id="KW-0539">Nucleus</keyword>
<gene>
    <name evidence="6" type="ORF">NQ317_009249</name>
</gene>
<comment type="caution">
    <text evidence="6">The sequence shown here is derived from an EMBL/GenBank/DDBJ whole genome shotgun (WGS) entry which is preliminary data.</text>
</comment>
<name>A0ABQ9JEQ5_9CUCU</name>
<evidence type="ECO:0000256" key="1">
    <source>
        <dbReference type="ARBA" id="ARBA00004123"/>
    </source>
</evidence>
<dbReference type="InterPro" id="IPR057974">
    <property type="entry name" value="NUA/TPR/MLP1-2-like_dom"/>
</dbReference>
<dbReference type="PANTHER" id="PTHR18898">
    <property type="entry name" value="NUCLEOPROTEIN TPR-RELATED"/>
    <property type="match status" value="1"/>
</dbReference>
<evidence type="ECO:0000256" key="2">
    <source>
        <dbReference type="ARBA" id="ARBA00023054"/>
    </source>
</evidence>
<sequence>MIGISPTAATASKLLKSGLSYSEVYSRYVNVSEQYANKEEECARLNNYIASIVREIEEKGPLIKKLREDYSNTLDANDDLKVAHDTMLNEVQQLREANAECKRLEGVALRENERLKKEVADLSRQVVHLLHEVEQSRVGSSSTSTDNDLSDSVCSADIITKKLVTFNDIFELQATNQKLLALVRELTERQEGSRVL</sequence>
<protein>
    <recommendedName>
        <fullName evidence="5">NUA/TPR/MLP1-2-like domain-containing protein</fullName>
    </recommendedName>
</protein>
<reference evidence="6" key="1">
    <citation type="journal article" date="2023" name="Insect Mol. Biol.">
        <title>Genome sequencing provides insights into the evolution of gene families encoding plant cell wall-degrading enzymes in longhorned beetles.</title>
        <authorList>
            <person name="Shin N.R."/>
            <person name="Okamura Y."/>
            <person name="Kirsch R."/>
            <person name="Pauchet Y."/>
        </authorList>
    </citation>
    <scope>NUCLEOTIDE SEQUENCE</scope>
    <source>
        <strain evidence="6">MMC_N1</strain>
    </source>
</reference>
<comment type="subcellular location">
    <subcellularLocation>
        <location evidence="1">Nucleus</location>
    </subcellularLocation>
</comment>
<proteinExistence type="predicted"/>
<evidence type="ECO:0000313" key="6">
    <source>
        <dbReference type="EMBL" id="KAJ8976059.1"/>
    </source>
</evidence>
<feature type="domain" description="NUA/TPR/MLP1-2-like" evidence="5">
    <location>
        <begin position="94"/>
        <end position="192"/>
    </location>
</feature>
<dbReference type="PANTHER" id="PTHR18898:SF2">
    <property type="entry name" value="NUCLEOPROTEIN TPR"/>
    <property type="match status" value="1"/>
</dbReference>
<accession>A0ABQ9JEQ5</accession>
<dbReference type="EMBL" id="JAPWTJ010000732">
    <property type="protein sequence ID" value="KAJ8976059.1"/>
    <property type="molecule type" value="Genomic_DNA"/>
</dbReference>